<gene>
    <name evidence="1" type="ORF">T02_3329</name>
</gene>
<comment type="caution">
    <text evidence="1">The sequence shown here is derived from an EMBL/GenBank/DDBJ whole genome shotgun (WGS) entry which is preliminary data.</text>
</comment>
<evidence type="ECO:0000313" key="2">
    <source>
        <dbReference type="Proteomes" id="UP000054721"/>
    </source>
</evidence>
<keyword evidence="2" id="KW-1185">Reference proteome</keyword>
<dbReference type="EMBL" id="JYDW01000268">
    <property type="protein sequence ID" value="KRZ50348.1"/>
    <property type="molecule type" value="Genomic_DNA"/>
</dbReference>
<organism evidence="1 2">
    <name type="scientific">Trichinella nativa</name>
    <dbReference type="NCBI Taxonomy" id="6335"/>
    <lineage>
        <taxon>Eukaryota</taxon>
        <taxon>Metazoa</taxon>
        <taxon>Ecdysozoa</taxon>
        <taxon>Nematoda</taxon>
        <taxon>Enoplea</taxon>
        <taxon>Dorylaimia</taxon>
        <taxon>Trichinellida</taxon>
        <taxon>Trichinellidae</taxon>
        <taxon>Trichinella</taxon>
    </lineage>
</organism>
<dbReference type="Proteomes" id="UP000054721">
    <property type="component" value="Unassembled WGS sequence"/>
</dbReference>
<reference evidence="1 2" key="1">
    <citation type="submission" date="2015-05" db="EMBL/GenBank/DDBJ databases">
        <title>Evolution of Trichinella species and genotypes.</title>
        <authorList>
            <person name="Korhonen P.K."/>
            <person name="Edoardo P."/>
            <person name="Giuseppe L.R."/>
            <person name="Gasser R.B."/>
        </authorList>
    </citation>
    <scope>NUCLEOTIDE SEQUENCE [LARGE SCALE GENOMIC DNA]</scope>
    <source>
        <strain evidence="1">ISS10</strain>
    </source>
</reference>
<name>A0A0V1KTS1_9BILA</name>
<accession>A0A0V1KTS1</accession>
<evidence type="ECO:0000313" key="1">
    <source>
        <dbReference type="EMBL" id="KRZ50348.1"/>
    </source>
</evidence>
<protein>
    <submittedName>
        <fullName evidence="1">Uncharacterized protein</fullName>
    </submittedName>
</protein>
<sequence length="105" mass="12556">MKFQFNSISGSQVTFLGHSACFTIYYNRSRIQLVTVEKQKLLKKALKFFLFTMLFNDDNNCFMLIYNLLKMLHVLEKWLCNSIERMLFHVETNLNNLPNIKYIFS</sequence>
<proteinExistence type="predicted"/>
<dbReference type="AlphaFoldDB" id="A0A0V1KTS1"/>